<feature type="domain" description="MacB-like periplasmic core" evidence="2">
    <location>
        <begin position="21"/>
        <end position="70"/>
    </location>
</feature>
<dbReference type="EMBL" id="JAAYYV010000340">
    <property type="protein sequence ID" value="NLF55194.1"/>
    <property type="molecule type" value="Genomic_DNA"/>
</dbReference>
<gene>
    <name evidence="3" type="ORF">GX576_12510</name>
</gene>
<proteinExistence type="predicted"/>
<protein>
    <submittedName>
        <fullName evidence="3">ABC transporter permease</fullName>
    </submittedName>
</protein>
<evidence type="ECO:0000259" key="2">
    <source>
        <dbReference type="Pfam" id="PF12704"/>
    </source>
</evidence>
<dbReference type="InterPro" id="IPR025857">
    <property type="entry name" value="MacB_PCD"/>
</dbReference>
<evidence type="ECO:0000256" key="1">
    <source>
        <dbReference type="SAM" id="Phobius"/>
    </source>
</evidence>
<name>A0A7X7LXW0_9RHOO</name>
<organism evidence="3 4">
    <name type="scientific">Thauera phenolivorans</name>
    <dbReference type="NCBI Taxonomy" id="1792543"/>
    <lineage>
        <taxon>Bacteria</taxon>
        <taxon>Pseudomonadati</taxon>
        <taxon>Pseudomonadota</taxon>
        <taxon>Betaproteobacteria</taxon>
        <taxon>Rhodocyclales</taxon>
        <taxon>Zoogloeaceae</taxon>
        <taxon>Thauera</taxon>
    </lineage>
</organism>
<dbReference type="Proteomes" id="UP000536534">
    <property type="component" value="Unassembled WGS sequence"/>
</dbReference>
<dbReference type="AlphaFoldDB" id="A0A7X7LXW0"/>
<keyword evidence="1" id="KW-0812">Transmembrane</keyword>
<comment type="caution">
    <text evidence="3">The sequence shown here is derived from an EMBL/GenBank/DDBJ whole genome shotgun (WGS) entry which is preliminary data.</text>
</comment>
<feature type="non-terminal residue" evidence="3">
    <location>
        <position position="74"/>
    </location>
</feature>
<evidence type="ECO:0000313" key="4">
    <source>
        <dbReference type="Proteomes" id="UP000536534"/>
    </source>
</evidence>
<sequence length="74" mass="7385">MSPADTLRFAAGAALGNRLRSALMVLAMSIGVAAVVVLTALGDGARRYVVGEFAALGASLVIVLPGRTETGGVN</sequence>
<evidence type="ECO:0000313" key="3">
    <source>
        <dbReference type="EMBL" id="NLF55194.1"/>
    </source>
</evidence>
<feature type="transmembrane region" description="Helical" evidence="1">
    <location>
        <begin position="48"/>
        <end position="66"/>
    </location>
</feature>
<accession>A0A7X7LXW0</accession>
<reference evidence="3 4" key="1">
    <citation type="journal article" date="2020" name="Biotechnol. Biofuels">
        <title>New insights from the biogas microbiome by comprehensive genome-resolved metagenomics of nearly 1600 species originating from multiple anaerobic digesters.</title>
        <authorList>
            <person name="Campanaro S."/>
            <person name="Treu L."/>
            <person name="Rodriguez-R L.M."/>
            <person name="Kovalovszki A."/>
            <person name="Ziels R.M."/>
            <person name="Maus I."/>
            <person name="Zhu X."/>
            <person name="Kougias P.G."/>
            <person name="Basile A."/>
            <person name="Luo G."/>
            <person name="Schluter A."/>
            <person name="Konstantinidis K.T."/>
            <person name="Angelidaki I."/>
        </authorList>
    </citation>
    <scope>NUCLEOTIDE SEQUENCE [LARGE SCALE GENOMIC DNA]</scope>
    <source>
        <strain evidence="3">AS06rmzACSIP_256</strain>
    </source>
</reference>
<feature type="transmembrane region" description="Helical" evidence="1">
    <location>
        <begin position="21"/>
        <end position="42"/>
    </location>
</feature>
<keyword evidence="1" id="KW-1133">Transmembrane helix</keyword>
<keyword evidence="1" id="KW-0472">Membrane</keyword>
<dbReference type="Pfam" id="PF12704">
    <property type="entry name" value="MacB_PCD"/>
    <property type="match status" value="1"/>
</dbReference>